<comment type="caution">
    <text evidence="2">The sequence shown here is derived from an EMBL/GenBank/DDBJ whole genome shotgun (WGS) entry which is preliminary data.</text>
</comment>
<accession>A0A8T0C1F1</accession>
<proteinExistence type="predicted"/>
<feature type="compositionally biased region" description="Polar residues" evidence="1">
    <location>
        <begin position="59"/>
        <end position="69"/>
    </location>
</feature>
<dbReference type="Proteomes" id="UP000016480">
    <property type="component" value="Unassembled WGS sequence"/>
</dbReference>
<protein>
    <submittedName>
        <fullName evidence="2">Uncharacterized protein</fullName>
    </submittedName>
</protein>
<sequence length="81" mass="9054">MTALVNVFKPKRWAEQPFEQVVRTELFSAPCIKKGPLEKGDPMLTLHEAGTLTIGHVQTAPNPGLSNARNYEWRADPNNQP</sequence>
<dbReference type="AlphaFoldDB" id="A0A8T0C1F1"/>
<feature type="region of interest" description="Disordered" evidence="1">
    <location>
        <begin position="56"/>
        <end position="81"/>
    </location>
</feature>
<dbReference type="EMBL" id="AHCD03000044">
    <property type="protein sequence ID" value="KAF7781843.1"/>
    <property type="molecule type" value="Genomic_DNA"/>
</dbReference>
<evidence type="ECO:0000313" key="3">
    <source>
        <dbReference type="Proteomes" id="UP000016480"/>
    </source>
</evidence>
<evidence type="ECO:0000256" key="1">
    <source>
        <dbReference type="SAM" id="MobiDB-lite"/>
    </source>
</evidence>
<organism evidence="2 3">
    <name type="scientific">Pseudoalteromonas rubra</name>
    <dbReference type="NCBI Taxonomy" id="43658"/>
    <lineage>
        <taxon>Bacteria</taxon>
        <taxon>Pseudomonadati</taxon>
        <taxon>Pseudomonadota</taxon>
        <taxon>Gammaproteobacteria</taxon>
        <taxon>Alteromonadales</taxon>
        <taxon>Pseudoalteromonadaceae</taxon>
        <taxon>Pseudoalteromonas</taxon>
    </lineage>
</organism>
<evidence type="ECO:0000313" key="2">
    <source>
        <dbReference type="EMBL" id="KAF7781843.1"/>
    </source>
</evidence>
<reference evidence="2 3" key="1">
    <citation type="journal article" date="2012" name="J. Bacteriol.">
        <title>Genome sequence of the cycloprodigiosin-producing bacterial strain Pseudoalteromonas rubra ATCC 29570(T).</title>
        <authorList>
            <person name="Xie B.B."/>
            <person name="Shu Y.L."/>
            <person name="Qin Q.L."/>
            <person name="Rong J.C."/>
            <person name="Zhang X.Y."/>
            <person name="Chen X.L."/>
            <person name="Zhou B.C."/>
            <person name="Zhang Y.Z."/>
        </authorList>
    </citation>
    <scope>NUCLEOTIDE SEQUENCE [LARGE SCALE GENOMIC DNA]</scope>
    <source>
        <strain evidence="2 3">DSM 6842</strain>
    </source>
</reference>
<gene>
    <name evidence="2" type="ORF">PRUB_b1184</name>
</gene>
<name>A0A8T0C1F1_9GAMM</name>